<evidence type="ECO:0000256" key="5">
    <source>
        <dbReference type="SAM" id="MobiDB-lite"/>
    </source>
</evidence>
<feature type="region of interest" description="Disordered" evidence="5">
    <location>
        <begin position="474"/>
        <end position="513"/>
    </location>
</feature>
<dbReference type="EMBL" id="KP168451">
    <property type="protein sequence ID" value="AJV21306.1"/>
    <property type="molecule type" value="mRNA"/>
</dbReference>
<feature type="compositionally biased region" description="Polar residues" evidence="5">
    <location>
        <begin position="307"/>
        <end position="326"/>
    </location>
</feature>
<proteinExistence type="evidence at transcript level"/>
<dbReference type="AlphaFoldDB" id="A0A0D4RCE5"/>
<dbReference type="SUPFAM" id="SSF46955">
    <property type="entry name" value="Putative DNA-binding domain"/>
    <property type="match status" value="1"/>
</dbReference>
<organism evidence="7">
    <name type="scientific">Terebratalia transversa</name>
    <name type="common">Transverse lampshell</name>
    <dbReference type="NCBI Taxonomy" id="34513"/>
    <lineage>
        <taxon>Eukaryota</taxon>
        <taxon>Metazoa</taxon>
        <taxon>Spiralia</taxon>
        <taxon>Lophotrochozoa</taxon>
        <taxon>Brachiopoda</taxon>
        <taxon>Rhynchonelliformea</taxon>
        <taxon>Rhynchonellata</taxon>
        <taxon>Terebratellidina</taxon>
        <taxon>Laqueoidea</taxon>
        <taxon>Laqueidae</taxon>
        <taxon>Terebratalia</taxon>
    </lineage>
</organism>
<dbReference type="GO" id="GO:0000978">
    <property type="term" value="F:RNA polymerase II cis-regulatory region sequence-specific DNA binding"/>
    <property type="evidence" value="ECO:0007669"/>
    <property type="project" value="TreeGrafter"/>
</dbReference>
<dbReference type="InterPro" id="IPR037000">
    <property type="entry name" value="Ski_DNA-bd_sf"/>
</dbReference>
<dbReference type="PANTHER" id="PTHR12577:SF6">
    <property type="entry name" value="DACHSHUND, ISOFORM B"/>
    <property type="match status" value="1"/>
</dbReference>
<dbReference type="CDD" id="cd21081">
    <property type="entry name" value="DHD_Dac"/>
    <property type="match status" value="1"/>
</dbReference>
<dbReference type="Pfam" id="PF02437">
    <property type="entry name" value="Ski_Sno_DHD"/>
    <property type="match status" value="1"/>
</dbReference>
<sequence>MEPSVAVVSQRSQISPTMVRGLSSAPTMVSTSSQLLYKLERPVYNSPPPVSNNPENNICKMIEYRGAKIAAFTVDGRELICLPQAFDLFLKHLVGGLHTVYTKLKRLDITPIVCNVEQVRVLRGLGAIQPGVNRCKLISPKEFDVLYEDCTNSSARPGRPPKRSNFHCASPDTLQRLKKSRLDNGVYAFPDDKPAPLISSGYSPYPPHLAMFPFMPYGHPLAHPAVSMAMANQFATLPHDKLFFNRDRTVSEAEFMSPRSKEEGLETSSNHSNHSVAKYKEEDEHKISDCNPIQVHSNSGELDLSLPKQSKASLSDSEESAVQNGCGSPEIEESEKDEVFFPHPIYDGKTTTLAHDQEKITVDNNSLAGSQATNENTGISSIDTLLQNIQGLLKVASENARHHQHQVNVEKAEMKTELLKERELRETIEKQLQEYQRTIAILQKKWKKEKKSRKLLQEKLDCEVKDTSKNGETFVSANTLRNHRMSSSDSKSNDEKISSPRMEKGKYAHDKSPGVMVPSMLGGYLQTSCAPNNPFLHSQIMKNEAVM</sequence>
<keyword evidence="2" id="KW-0539">Nucleus</keyword>
<evidence type="ECO:0000256" key="3">
    <source>
        <dbReference type="ARBA" id="ARBA00038192"/>
    </source>
</evidence>
<dbReference type="Gene3D" id="3.10.260.20">
    <property type="entry name" value="Ski"/>
    <property type="match status" value="1"/>
</dbReference>
<evidence type="ECO:0000256" key="4">
    <source>
        <dbReference type="SAM" id="Coils"/>
    </source>
</evidence>
<evidence type="ECO:0000259" key="6">
    <source>
        <dbReference type="Pfam" id="PF02437"/>
    </source>
</evidence>
<evidence type="ECO:0000256" key="2">
    <source>
        <dbReference type="ARBA" id="ARBA00023242"/>
    </source>
</evidence>
<keyword evidence="4" id="KW-0175">Coiled coil</keyword>
<dbReference type="FunFam" id="3.10.260.20:FF:000001">
    <property type="entry name" value="Dachshund homolog 1"/>
    <property type="match status" value="1"/>
</dbReference>
<dbReference type="InterPro" id="IPR052417">
    <property type="entry name" value="Dachshund_domain"/>
</dbReference>
<dbReference type="GO" id="GO:0005667">
    <property type="term" value="C:transcription regulator complex"/>
    <property type="evidence" value="ECO:0007669"/>
    <property type="project" value="TreeGrafter"/>
</dbReference>
<feature type="domain" description="SKI/SNO/DAC" evidence="6">
    <location>
        <begin position="45"/>
        <end position="152"/>
    </location>
</feature>
<dbReference type="GO" id="GO:0005634">
    <property type="term" value="C:nucleus"/>
    <property type="evidence" value="ECO:0007669"/>
    <property type="project" value="UniProtKB-SubCell"/>
</dbReference>
<name>A0A0D4RCE5_TERTR</name>
<comment type="similarity">
    <text evidence="3">Belongs to the DACH/dachshund family.</text>
</comment>
<reference evidence="7" key="1">
    <citation type="journal article" date="2015" name="Evodevo">
        <title>Mesodermal gene expression during the embryonic and larval development of the articulate brachiopod Terebratalia transversa.</title>
        <authorList>
            <person name="Passamaneck Y.J."/>
            <person name="Hejnol A."/>
            <person name="Martindale M.Q."/>
        </authorList>
    </citation>
    <scope>NUCLEOTIDE SEQUENCE</scope>
</reference>
<feature type="compositionally biased region" description="Polar residues" evidence="5">
    <location>
        <begin position="474"/>
        <end position="490"/>
    </location>
</feature>
<gene>
    <name evidence="7" type="primary">dach</name>
</gene>
<feature type="compositionally biased region" description="Polar residues" evidence="5">
    <location>
        <begin position="266"/>
        <end position="275"/>
    </location>
</feature>
<evidence type="ECO:0000256" key="1">
    <source>
        <dbReference type="ARBA" id="ARBA00004123"/>
    </source>
</evidence>
<evidence type="ECO:0000313" key="7">
    <source>
        <dbReference type="EMBL" id="AJV21306.1"/>
    </source>
</evidence>
<dbReference type="PANTHER" id="PTHR12577">
    <property type="entry name" value="DACHSHUND"/>
    <property type="match status" value="1"/>
</dbReference>
<dbReference type="InterPro" id="IPR009061">
    <property type="entry name" value="DNA-bd_dom_put_sf"/>
</dbReference>
<comment type="subcellular location">
    <subcellularLocation>
        <location evidence="1">Nucleus</location>
    </subcellularLocation>
</comment>
<dbReference type="InterPro" id="IPR003380">
    <property type="entry name" value="SKI/SNO/DAC"/>
</dbReference>
<feature type="compositionally biased region" description="Basic and acidic residues" evidence="5">
    <location>
        <begin position="278"/>
        <end position="288"/>
    </location>
</feature>
<feature type="compositionally biased region" description="Basic and acidic residues" evidence="5">
    <location>
        <begin position="491"/>
        <end position="512"/>
    </location>
</feature>
<dbReference type="GO" id="GO:0000981">
    <property type="term" value="F:DNA-binding transcription factor activity, RNA polymerase II-specific"/>
    <property type="evidence" value="ECO:0007669"/>
    <property type="project" value="TreeGrafter"/>
</dbReference>
<protein>
    <submittedName>
        <fullName evidence="7">Dachshund</fullName>
    </submittedName>
</protein>
<feature type="coiled-coil region" evidence="4">
    <location>
        <begin position="411"/>
        <end position="445"/>
    </location>
</feature>
<feature type="region of interest" description="Disordered" evidence="5">
    <location>
        <begin position="254"/>
        <end position="332"/>
    </location>
</feature>
<accession>A0A0D4RCE5</accession>